<dbReference type="InParanoid" id="A0A316VVP5"/>
<keyword evidence="2" id="KW-1185">Reference proteome</keyword>
<dbReference type="RefSeq" id="XP_025368524.1">
    <property type="nucleotide sequence ID" value="XM_025510685.1"/>
</dbReference>
<evidence type="ECO:0000313" key="2">
    <source>
        <dbReference type="Proteomes" id="UP000245783"/>
    </source>
</evidence>
<name>A0A316VVP5_9BASI</name>
<gene>
    <name evidence="1" type="ORF">IE81DRAFT_178444</name>
</gene>
<sequence>MAVKFHKPSRRRQNAHVKMVGLLLGLDAARFVEVAVLPSTCQPYKASCRAESSNSILSPVDSVISISSAGKSRARPSILVIGLEGRTAMLSLTLPSASSLCNARTYAHHLCMLKLWCSTRDLISHSRQVRPGCQPRQTSLRHTTQALCPR</sequence>
<evidence type="ECO:0000313" key="1">
    <source>
        <dbReference type="EMBL" id="PWN41364.1"/>
    </source>
</evidence>
<dbReference type="Proteomes" id="UP000245783">
    <property type="component" value="Unassembled WGS sequence"/>
</dbReference>
<organism evidence="1 2">
    <name type="scientific">Ceraceosorus guamensis</name>
    <dbReference type="NCBI Taxonomy" id="1522189"/>
    <lineage>
        <taxon>Eukaryota</taxon>
        <taxon>Fungi</taxon>
        <taxon>Dikarya</taxon>
        <taxon>Basidiomycota</taxon>
        <taxon>Ustilaginomycotina</taxon>
        <taxon>Exobasidiomycetes</taxon>
        <taxon>Ceraceosorales</taxon>
        <taxon>Ceraceosoraceae</taxon>
        <taxon>Ceraceosorus</taxon>
    </lineage>
</organism>
<dbReference type="AlphaFoldDB" id="A0A316VVP5"/>
<dbReference type="GeneID" id="37032555"/>
<accession>A0A316VVP5</accession>
<protein>
    <submittedName>
        <fullName evidence="1">Uncharacterized protein</fullName>
    </submittedName>
</protein>
<dbReference type="EMBL" id="KZ819394">
    <property type="protein sequence ID" value="PWN41364.1"/>
    <property type="molecule type" value="Genomic_DNA"/>
</dbReference>
<reference evidence="1 2" key="1">
    <citation type="journal article" date="2018" name="Mol. Biol. Evol.">
        <title>Broad Genomic Sampling Reveals a Smut Pathogenic Ancestry of the Fungal Clade Ustilaginomycotina.</title>
        <authorList>
            <person name="Kijpornyongpan T."/>
            <person name="Mondo S.J."/>
            <person name="Barry K."/>
            <person name="Sandor L."/>
            <person name="Lee J."/>
            <person name="Lipzen A."/>
            <person name="Pangilinan J."/>
            <person name="LaButti K."/>
            <person name="Hainaut M."/>
            <person name="Henrissat B."/>
            <person name="Grigoriev I.V."/>
            <person name="Spatafora J.W."/>
            <person name="Aime M.C."/>
        </authorList>
    </citation>
    <scope>NUCLEOTIDE SEQUENCE [LARGE SCALE GENOMIC DNA]</scope>
    <source>
        <strain evidence="1 2">MCA 4658</strain>
    </source>
</reference>
<proteinExistence type="predicted"/>